<evidence type="ECO:0000313" key="3">
    <source>
        <dbReference type="Proteomes" id="UP000788993"/>
    </source>
</evidence>
<dbReference type="Proteomes" id="UP000788993">
    <property type="component" value="Unassembled WGS sequence"/>
</dbReference>
<protein>
    <submittedName>
        <fullName evidence="2">Uncharacterized protein</fullName>
    </submittedName>
</protein>
<keyword evidence="1" id="KW-0343">GTPase activation</keyword>
<dbReference type="Gene3D" id="1.10.8.270">
    <property type="entry name" value="putative rabgap domain of human tbc1 domain family member 14 like domains"/>
    <property type="match status" value="1"/>
</dbReference>
<dbReference type="PROSITE" id="PS50086">
    <property type="entry name" value="TBC_RABGAP"/>
    <property type="match status" value="1"/>
</dbReference>
<dbReference type="GO" id="GO:0016192">
    <property type="term" value="P:vesicle-mediated transport"/>
    <property type="evidence" value="ECO:0007669"/>
    <property type="project" value="EnsemblFungi"/>
</dbReference>
<dbReference type="GO" id="GO:0005770">
    <property type="term" value="C:late endosome"/>
    <property type="evidence" value="ECO:0007669"/>
    <property type="project" value="EnsemblFungi"/>
</dbReference>
<dbReference type="InterPro" id="IPR035969">
    <property type="entry name" value="Rab-GAP_TBC_sf"/>
</dbReference>
<reference evidence="2" key="2">
    <citation type="submission" date="2021-01" db="EMBL/GenBank/DDBJ databases">
        <authorList>
            <person name="Schikora-Tamarit M.A."/>
        </authorList>
    </citation>
    <scope>NUCLEOTIDE SEQUENCE</scope>
    <source>
        <strain evidence="2">NCAIM Y.01608</strain>
    </source>
</reference>
<proteinExistence type="predicted"/>
<dbReference type="EMBL" id="JAEUBD010001468">
    <property type="protein sequence ID" value="KAH3661058.1"/>
    <property type="molecule type" value="Genomic_DNA"/>
</dbReference>
<dbReference type="PANTHER" id="PTHR22957:SF502">
    <property type="entry name" value="SMALL G PROTEIN SIGNALING MODULATOR 2-RELATED"/>
    <property type="match status" value="1"/>
</dbReference>
<reference evidence="2" key="1">
    <citation type="journal article" date="2021" name="Open Biol.">
        <title>Shared evolutionary footprints suggest mitochondrial oxidative damage underlies multiple complex I losses in fungi.</title>
        <authorList>
            <person name="Schikora-Tamarit M.A."/>
            <person name="Marcet-Houben M."/>
            <person name="Nosek J."/>
            <person name="Gabaldon T."/>
        </authorList>
    </citation>
    <scope>NUCLEOTIDE SEQUENCE</scope>
    <source>
        <strain evidence="2">NCAIM Y.01608</strain>
    </source>
</reference>
<evidence type="ECO:0000313" key="2">
    <source>
        <dbReference type="EMBL" id="KAH3661058.1"/>
    </source>
</evidence>
<dbReference type="AlphaFoldDB" id="A0A1B7SNX2"/>
<accession>A0A1B7SNX2</accession>
<name>A0A1B7SNX2_9ASCO</name>
<dbReference type="InterPro" id="IPR000195">
    <property type="entry name" value="Rab-GAP-TBC_dom"/>
</dbReference>
<dbReference type="GO" id="GO:0032889">
    <property type="term" value="P:regulation of vacuole fusion, non-autophagic"/>
    <property type="evidence" value="ECO:0007669"/>
    <property type="project" value="EnsemblFungi"/>
</dbReference>
<dbReference type="OrthoDB" id="10264062at2759"/>
<dbReference type="RefSeq" id="XP_018212844.1">
    <property type="nucleotide sequence ID" value="XM_018353469.1"/>
</dbReference>
<dbReference type="SUPFAM" id="SSF47923">
    <property type="entry name" value="Ypt/Rab-GAP domain of gyp1p"/>
    <property type="match status" value="2"/>
</dbReference>
<dbReference type="Pfam" id="PF00566">
    <property type="entry name" value="RabGAP-TBC"/>
    <property type="match status" value="1"/>
</dbReference>
<evidence type="ECO:0000256" key="1">
    <source>
        <dbReference type="ARBA" id="ARBA00022468"/>
    </source>
</evidence>
<sequence length="733" mass="84872">MSAPKQPFPPGKAQLLFVKSKVYIHVTNSKKDNVPGYIVIAKPYMDSPNLDLVVAFIPETDVDKEDKEALDYFDLYGLDGENTSFYGSGNTDRGSTQELISSNHLPKVNKYITRPKMSSLSSYAFGLTISNIYSIQIRPKASTLWYGSVVLHPKNSLEKVPALFFHDDECPGTIREEKLKNQSFNPFAENMNGGLYWGGDRFISCLRNYCVLEQSPLEKGMVLVNPTKEDSINFIPNIIDTKDPLENASQTVDQFITNAKWKVLTGLASITSFARKQIGQVAESNKIPEPIKKLLQKPEVRVIGDEFDSANVYLARWALAVQQEAEKSRKLIIGNNYYHQLIKSELGENFGNLTPYELSKATRLKPVSDIEWTNMFDSAGRLQITVEEVKDRIFHGGLEPSARKEAWLFLLGVFPWDTSRHEREQLIQSLRDSYNEYKEKWKTDMERQMNDEFWKDQKVRIHKDIRRTDRDIDMFKPTSPENDNDDDDDNCDFGNPNLTVLRDILFSYNELNYNLGYVQGMSDLLSPIYYVIQDESLSFWAFASFMESMERNFVKDLSGMKLQMQTLNELVQFMIPELYLHLEKCDANSLFFFFRMLLVWFKRELSFKDTMRLWEILWTNYYSSQFVLFFALAIMEKNSKIIVNNLNQFDQILKFMNDLSGHLDVDDLLMRAELLFLKFRQMVELLDRKNSKTGAHALKETTETVVSDELRQLLSKEPVIQKEEPRTSDTPFG</sequence>
<dbReference type="SMART" id="SM00164">
    <property type="entry name" value="TBC"/>
    <property type="match status" value="1"/>
</dbReference>
<keyword evidence="3" id="KW-1185">Reference proteome</keyword>
<gene>
    <name evidence="2" type="ORF">OGATHE_005390</name>
</gene>
<dbReference type="PANTHER" id="PTHR22957">
    <property type="entry name" value="TBC1 DOMAIN FAMILY MEMBER GTPASE-ACTIVATING PROTEIN"/>
    <property type="match status" value="1"/>
</dbReference>
<dbReference type="Gene3D" id="1.10.472.80">
    <property type="entry name" value="Ypt/Rab-GAP domain of gyp1p, domain 3"/>
    <property type="match status" value="1"/>
</dbReference>
<organism evidence="2 3">
    <name type="scientific">Ogataea polymorpha</name>
    <dbReference type="NCBI Taxonomy" id="460523"/>
    <lineage>
        <taxon>Eukaryota</taxon>
        <taxon>Fungi</taxon>
        <taxon>Dikarya</taxon>
        <taxon>Ascomycota</taxon>
        <taxon>Saccharomycotina</taxon>
        <taxon>Pichiomycetes</taxon>
        <taxon>Pichiales</taxon>
        <taxon>Pichiaceae</taxon>
        <taxon>Ogataea</taxon>
    </lineage>
</organism>
<comment type="caution">
    <text evidence="2">The sequence shown here is derived from an EMBL/GenBank/DDBJ whole genome shotgun (WGS) entry which is preliminary data.</text>
</comment>
<dbReference type="GO" id="GO:0005096">
    <property type="term" value="F:GTPase activator activity"/>
    <property type="evidence" value="ECO:0007669"/>
    <property type="project" value="UniProtKB-KW"/>
</dbReference>